<dbReference type="AlphaFoldDB" id="A0A1X7P879"/>
<evidence type="ECO:0000313" key="2">
    <source>
        <dbReference type="EMBL" id="SMH46514.1"/>
    </source>
</evidence>
<keyword evidence="1" id="KW-0732">Signal</keyword>
<dbReference type="Proteomes" id="UP000193083">
    <property type="component" value="Unassembled WGS sequence"/>
</dbReference>
<name>A0A1X7P879_9HYPH</name>
<feature type="signal peptide" evidence="1">
    <location>
        <begin position="1"/>
        <end position="21"/>
    </location>
</feature>
<dbReference type="RefSeq" id="WP_139832293.1">
    <property type="nucleotide sequence ID" value="NZ_FXBL01000004.1"/>
</dbReference>
<protein>
    <submittedName>
        <fullName evidence="2">Uncharacterized protein</fullName>
    </submittedName>
</protein>
<dbReference type="EMBL" id="FXBL01000004">
    <property type="protein sequence ID" value="SMH46514.1"/>
    <property type="molecule type" value="Genomic_DNA"/>
</dbReference>
<keyword evidence="3" id="KW-1185">Reference proteome</keyword>
<feature type="chain" id="PRO_5013390276" evidence="1">
    <location>
        <begin position="22"/>
        <end position="161"/>
    </location>
</feature>
<sequence>MLRRTIFSAILLAAGAQSAGAEIVFSGKIKFTAVTSQCRNVRVKDFADSSFHPIVGSNSRVAGLSWVWPGNSRGHGLYGANFDATFRTVKTGGVGWGDPYMRPTTAESQIRIVSYAPAITAITAATEIVTIRGQIRRPFDDPGGLACIATFIGVYVKDSYQ</sequence>
<evidence type="ECO:0000313" key="3">
    <source>
        <dbReference type="Proteomes" id="UP000193083"/>
    </source>
</evidence>
<evidence type="ECO:0000256" key="1">
    <source>
        <dbReference type="SAM" id="SignalP"/>
    </source>
</evidence>
<organism evidence="2 3">
    <name type="scientific">Mesorhizobium australicum</name>
    <dbReference type="NCBI Taxonomy" id="536018"/>
    <lineage>
        <taxon>Bacteria</taxon>
        <taxon>Pseudomonadati</taxon>
        <taxon>Pseudomonadota</taxon>
        <taxon>Alphaproteobacteria</taxon>
        <taxon>Hyphomicrobiales</taxon>
        <taxon>Phyllobacteriaceae</taxon>
        <taxon>Mesorhizobium</taxon>
    </lineage>
</organism>
<proteinExistence type="predicted"/>
<accession>A0A1X7P879</accession>
<gene>
    <name evidence="2" type="ORF">SAMN02982922_3370</name>
</gene>
<reference evidence="2 3" key="1">
    <citation type="submission" date="2017-04" db="EMBL/GenBank/DDBJ databases">
        <authorList>
            <person name="Afonso C.L."/>
            <person name="Miller P.J."/>
            <person name="Scott M.A."/>
            <person name="Spackman E."/>
            <person name="Goraichik I."/>
            <person name="Dimitrov K.M."/>
            <person name="Suarez D.L."/>
            <person name="Swayne D.E."/>
        </authorList>
    </citation>
    <scope>NUCLEOTIDE SEQUENCE [LARGE SCALE GENOMIC DNA]</scope>
    <source>
        <strain evidence="2 3">B5P</strain>
    </source>
</reference>